<name>A0AAD2DQF7_9LAMI</name>
<reference evidence="2" key="1">
    <citation type="submission" date="2023-05" db="EMBL/GenBank/DDBJ databases">
        <authorList>
            <person name="Huff M."/>
        </authorList>
    </citation>
    <scope>NUCLEOTIDE SEQUENCE</scope>
</reference>
<evidence type="ECO:0000313" key="2">
    <source>
        <dbReference type="EMBL" id="CAI9760195.1"/>
    </source>
</evidence>
<dbReference type="PANTHER" id="PTHR36053">
    <property type="entry name" value="OSJNBB0017I01.18 PROTEIN"/>
    <property type="match status" value="1"/>
</dbReference>
<accession>A0AAD2DQF7</accession>
<gene>
    <name evidence="2" type="ORF">FPE_LOCUS7625</name>
</gene>
<sequence>MHSQIRCPRSNSMESILKRGETLMVTHWRNVSINFLYPMLLVCLGECDEIRYKDPVLKDRQWSAYIDHSPVVASYSEECFHACVAGYGYKFDLPSEKVNQVHSKRPSKHPTVEKPPAPPAVESRPPRQSGPADCHLAFLHS</sequence>
<feature type="region of interest" description="Disordered" evidence="1">
    <location>
        <begin position="100"/>
        <end position="132"/>
    </location>
</feature>
<keyword evidence="3" id="KW-1185">Reference proteome</keyword>
<protein>
    <submittedName>
        <fullName evidence="2">Uncharacterized protein</fullName>
    </submittedName>
</protein>
<proteinExistence type="predicted"/>
<evidence type="ECO:0000313" key="3">
    <source>
        <dbReference type="Proteomes" id="UP000834106"/>
    </source>
</evidence>
<dbReference type="AlphaFoldDB" id="A0AAD2DQF7"/>
<dbReference type="Proteomes" id="UP000834106">
    <property type="component" value="Chromosome 4"/>
</dbReference>
<evidence type="ECO:0000256" key="1">
    <source>
        <dbReference type="SAM" id="MobiDB-lite"/>
    </source>
</evidence>
<organism evidence="2 3">
    <name type="scientific">Fraxinus pennsylvanica</name>
    <dbReference type="NCBI Taxonomy" id="56036"/>
    <lineage>
        <taxon>Eukaryota</taxon>
        <taxon>Viridiplantae</taxon>
        <taxon>Streptophyta</taxon>
        <taxon>Embryophyta</taxon>
        <taxon>Tracheophyta</taxon>
        <taxon>Spermatophyta</taxon>
        <taxon>Magnoliopsida</taxon>
        <taxon>eudicotyledons</taxon>
        <taxon>Gunneridae</taxon>
        <taxon>Pentapetalae</taxon>
        <taxon>asterids</taxon>
        <taxon>lamiids</taxon>
        <taxon>Lamiales</taxon>
        <taxon>Oleaceae</taxon>
        <taxon>Oleeae</taxon>
        <taxon>Fraxinus</taxon>
    </lineage>
</organism>
<dbReference type="EMBL" id="OU503039">
    <property type="protein sequence ID" value="CAI9760195.1"/>
    <property type="molecule type" value="Genomic_DNA"/>
</dbReference>
<dbReference type="PANTHER" id="PTHR36053:SF1">
    <property type="entry name" value="OS04G0680300 PROTEIN"/>
    <property type="match status" value="1"/>
</dbReference>